<sequence>MPVTTRDYERIAGEYLSHWVDKGRVEGLAVGLAEGRVRGLAEGETKGVAKGEAKAILAVLRTRGIAISSESEDRISQCTDLGLLDLWIRKAVTATSVDELFD</sequence>
<protein>
    <recommendedName>
        <fullName evidence="3">Transposase</fullName>
    </recommendedName>
</protein>
<proteinExistence type="predicted"/>
<name>A0ABQ4G4S8_9ACTN</name>
<evidence type="ECO:0008006" key="3">
    <source>
        <dbReference type="Google" id="ProtNLM"/>
    </source>
</evidence>
<accession>A0ABQ4G4S8</accession>
<gene>
    <name evidence="1" type="ORF">Mco01_50440</name>
</gene>
<comment type="caution">
    <text evidence="1">The sequence shown here is derived from an EMBL/GenBank/DDBJ whole genome shotgun (WGS) entry which is preliminary data.</text>
</comment>
<dbReference type="Proteomes" id="UP000603904">
    <property type="component" value="Unassembled WGS sequence"/>
</dbReference>
<reference evidence="1 2" key="1">
    <citation type="submission" date="2021-01" db="EMBL/GenBank/DDBJ databases">
        <title>Whole genome shotgun sequence of Microbispora corallina NBRC 16416.</title>
        <authorList>
            <person name="Komaki H."/>
            <person name="Tamura T."/>
        </authorList>
    </citation>
    <scope>NUCLEOTIDE SEQUENCE [LARGE SCALE GENOMIC DNA]</scope>
    <source>
        <strain evidence="1 2">NBRC 16416</strain>
    </source>
</reference>
<organism evidence="1 2">
    <name type="scientific">Microbispora corallina</name>
    <dbReference type="NCBI Taxonomy" id="83302"/>
    <lineage>
        <taxon>Bacteria</taxon>
        <taxon>Bacillati</taxon>
        <taxon>Actinomycetota</taxon>
        <taxon>Actinomycetes</taxon>
        <taxon>Streptosporangiales</taxon>
        <taxon>Streptosporangiaceae</taxon>
        <taxon>Microbispora</taxon>
    </lineage>
</organism>
<keyword evidence="2" id="KW-1185">Reference proteome</keyword>
<dbReference type="EMBL" id="BOOC01000027">
    <property type="protein sequence ID" value="GIH42044.1"/>
    <property type="molecule type" value="Genomic_DNA"/>
</dbReference>
<evidence type="ECO:0000313" key="1">
    <source>
        <dbReference type="EMBL" id="GIH42044.1"/>
    </source>
</evidence>
<evidence type="ECO:0000313" key="2">
    <source>
        <dbReference type="Proteomes" id="UP000603904"/>
    </source>
</evidence>